<feature type="domain" description="Glycosyl hydrolases family 2 sugar binding" evidence="6">
    <location>
        <begin position="102"/>
        <end position="193"/>
    </location>
</feature>
<evidence type="ECO:0000313" key="9">
    <source>
        <dbReference type="EMBL" id="GJM64342.1"/>
    </source>
</evidence>
<dbReference type="SUPFAM" id="SSF49785">
    <property type="entry name" value="Galactose-binding domain-like"/>
    <property type="match status" value="1"/>
</dbReference>
<dbReference type="InterPro" id="IPR008979">
    <property type="entry name" value="Galactose-bd-like_sf"/>
</dbReference>
<protein>
    <submittedName>
        <fullName evidence="9">Beta-galactosidase</fullName>
    </submittedName>
</protein>
<accession>A0AAN4W3B0</accession>
<dbReference type="PANTHER" id="PTHR42732:SF1">
    <property type="entry name" value="BETA-MANNOSIDASE"/>
    <property type="match status" value="1"/>
</dbReference>
<dbReference type="Pfam" id="PF02836">
    <property type="entry name" value="Glyco_hydro_2_C"/>
    <property type="match status" value="1"/>
</dbReference>
<feature type="domain" description="Glycoside hydrolase family 2 immunoglobulin-like beta-sandwich" evidence="4">
    <location>
        <begin position="251"/>
        <end position="328"/>
    </location>
</feature>
<dbReference type="Gene3D" id="3.20.20.80">
    <property type="entry name" value="Glycosidases"/>
    <property type="match status" value="2"/>
</dbReference>
<keyword evidence="3" id="KW-0326">Glycosidase</keyword>
<dbReference type="InterPro" id="IPR017853">
    <property type="entry name" value="GH"/>
</dbReference>
<evidence type="ECO:0000256" key="3">
    <source>
        <dbReference type="ARBA" id="ARBA00023295"/>
    </source>
</evidence>
<dbReference type="InterPro" id="IPR013783">
    <property type="entry name" value="Ig-like_fold"/>
</dbReference>
<evidence type="ECO:0000259" key="8">
    <source>
        <dbReference type="Pfam" id="PF18565"/>
    </source>
</evidence>
<feature type="domain" description="Glycoside hydrolase family 2 catalytic" evidence="5">
    <location>
        <begin position="336"/>
        <end position="500"/>
    </location>
</feature>
<dbReference type="InterPro" id="IPR006101">
    <property type="entry name" value="Glyco_hydro_2"/>
</dbReference>
<keyword evidence="10" id="KW-1185">Reference proteome</keyword>
<dbReference type="InterPro" id="IPR006103">
    <property type="entry name" value="Glyco_hydro_2_cat"/>
</dbReference>
<dbReference type="Gene3D" id="2.60.40.10">
    <property type="entry name" value="Immunoglobulins"/>
    <property type="match status" value="3"/>
</dbReference>
<dbReference type="Proteomes" id="UP001310022">
    <property type="component" value="Unassembled WGS sequence"/>
</dbReference>
<dbReference type="PRINTS" id="PR00132">
    <property type="entry name" value="GLHYDRLASE2"/>
</dbReference>
<reference evidence="9 10" key="1">
    <citation type="submission" date="2021-12" db="EMBL/GenBank/DDBJ databases">
        <title>Genome sequencing of bacteria with rrn-lacking chromosome and rrn-plasmid.</title>
        <authorList>
            <person name="Anda M."/>
            <person name="Iwasaki W."/>
        </authorList>
    </citation>
    <scope>NUCLEOTIDE SEQUENCE [LARGE SCALE GENOMIC DNA]</scope>
    <source>
        <strain evidence="9 10">NBRC 15940</strain>
    </source>
</reference>
<evidence type="ECO:0000259" key="6">
    <source>
        <dbReference type="Pfam" id="PF02837"/>
    </source>
</evidence>
<evidence type="ECO:0000256" key="1">
    <source>
        <dbReference type="ARBA" id="ARBA00007401"/>
    </source>
</evidence>
<dbReference type="AlphaFoldDB" id="A0AAN4W3B0"/>
<dbReference type="InterPro" id="IPR006102">
    <property type="entry name" value="Ig-like_GH2"/>
</dbReference>
<dbReference type="Pfam" id="PF16355">
    <property type="entry name" value="DUF4982"/>
    <property type="match status" value="1"/>
</dbReference>
<feature type="domain" description="DUF4982" evidence="7">
    <location>
        <begin position="650"/>
        <end position="703"/>
    </location>
</feature>
<gene>
    <name evidence="9" type="ORF">PEDI_48940</name>
</gene>
<evidence type="ECO:0000259" key="4">
    <source>
        <dbReference type="Pfam" id="PF00703"/>
    </source>
</evidence>
<sequence>MNLRRRVGGPSSFFMILKMEKYLLLGICLFFSLNVKAQESLFAGKNNFNNDWQFTLNEGASLRGIHQLEEGWQQVQLPHDWSIGGEFSQINETGAGGGYLPAGIGWYRKVFRLEEQLKDNKIFIRFDGVFSNSEVWINGHSLGQYPYGYSTFEYDLTPYLKFGKKNRIFVRADNHRQPASRWYTGAGIYRNTWLIVKEKTHFREADSFITFGEVSADQAVVHVQAGIVSNVFPGSDFQWWRKNPQANTRVTSAFRVDFHLLDAMGNQVASATVEDSLKDFSSAKVNTSLWVDQPALWSAADPNLYQLQMILHLENQPMDTLHYSVGIRTVNFDVEKGMLVNGIPTQLKGGCLHQDAGPFGVAVPVELWRYRLQNLKEMGCNAIRPSHHPFAPEFYALCNEMGFYVMDEAFDEWKCGNHWGVTEDLSGKVPYGYHRHFEQWAETDLRAMILRDRNHPCVVMYSIGNEIPDQRKVEGAETAKKLVALCHQYDSTRLVTAGCDFVAEANASGFMDALDIAGYNYVGRYTDRAMYQPEKAKYPNRLFVGTETFHDEYYWSGVKHSPFVIGEFVWSGYDYLGEAGKWPKRGWDAGIISMAEHNRPEYYLRKAYWSDEAVVRLAVENYPNPDITDWHPANVISHWNWKWKKGYLSNVFVYSNCDSIVVQQDGQNIYEAKRSTDQYQIPLKVHYKPGSLTALAYNKGKLVGEHQLQTAGRPVDFSLKLNKERLLANSDDLALLFISLEDAEGIIVPDQEHRFQVKVKGSGKLLGLESGDQYCHESYTANTKSTLNGRLTAFIGYEGKQAHPIEIEITDIDNGKQKNITINIDQYL</sequence>
<feature type="domain" description="Glycoside hydrolase family 2" evidence="8">
    <location>
        <begin position="719"/>
        <end position="810"/>
    </location>
</feature>
<dbReference type="SUPFAM" id="SSF49303">
    <property type="entry name" value="beta-Galactosidase/glucuronidase domain"/>
    <property type="match status" value="1"/>
</dbReference>
<dbReference type="Gene3D" id="2.60.120.260">
    <property type="entry name" value="Galactose-binding domain-like"/>
    <property type="match status" value="1"/>
</dbReference>
<dbReference type="InterPro" id="IPR006104">
    <property type="entry name" value="Glyco_hydro_2_N"/>
</dbReference>
<organism evidence="9 10">
    <name type="scientific">Persicobacter diffluens</name>
    <dbReference type="NCBI Taxonomy" id="981"/>
    <lineage>
        <taxon>Bacteria</taxon>
        <taxon>Pseudomonadati</taxon>
        <taxon>Bacteroidota</taxon>
        <taxon>Cytophagia</taxon>
        <taxon>Cytophagales</taxon>
        <taxon>Persicobacteraceae</taxon>
        <taxon>Persicobacter</taxon>
    </lineage>
</organism>
<name>A0AAN4W3B0_9BACT</name>
<dbReference type="PANTHER" id="PTHR42732">
    <property type="entry name" value="BETA-GALACTOSIDASE"/>
    <property type="match status" value="1"/>
</dbReference>
<evidence type="ECO:0000259" key="5">
    <source>
        <dbReference type="Pfam" id="PF02836"/>
    </source>
</evidence>
<comment type="caution">
    <text evidence="9">The sequence shown here is derived from an EMBL/GenBank/DDBJ whole genome shotgun (WGS) entry which is preliminary data.</text>
</comment>
<dbReference type="Pfam" id="PF00703">
    <property type="entry name" value="Glyco_hydro_2"/>
    <property type="match status" value="1"/>
</dbReference>
<dbReference type="InterPro" id="IPR051913">
    <property type="entry name" value="GH2_Domain-Containing"/>
</dbReference>
<proteinExistence type="inferred from homology"/>
<dbReference type="Pfam" id="PF18565">
    <property type="entry name" value="Glyco_hydro2_C5"/>
    <property type="match status" value="1"/>
</dbReference>
<evidence type="ECO:0000259" key="7">
    <source>
        <dbReference type="Pfam" id="PF16355"/>
    </source>
</evidence>
<dbReference type="EMBL" id="BQKE01000005">
    <property type="protein sequence ID" value="GJM64342.1"/>
    <property type="molecule type" value="Genomic_DNA"/>
</dbReference>
<keyword evidence="2" id="KW-0378">Hydrolase</keyword>
<comment type="similarity">
    <text evidence="1">Belongs to the glycosyl hydrolase 2 family.</text>
</comment>
<evidence type="ECO:0000313" key="10">
    <source>
        <dbReference type="Proteomes" id="UP001310022"/>
    </source>
</evidence>
<dbReference type="SUPFAM" id="SSF51445">
    <property type="entry name" value="(Trans)glycosidases"/>
    <property type="match status" value="1"/>
</dbReference>
<dbReference type="GO" id="GO:0004553">
    <property type="term" value="F:hydrolase activity, hydrolyzing O-glycosyl compounds"/>
    <property type="evidence" value="ECO:0007669"/>
    <property type="project" value="InterPro"/>
</dbReference>
<dbReference type="GO" id="GO:0005975">
    <property type="term" value="P:carbohydrate metabolic process"/>
    <property type="evidence" value="ECO:0007669"/>
    <property type="project" value="InterPro"/>
</dbReference>
<dbReference type="InterPro" id="IPR032311">
    <property type="entry name" value="DUF4982"/>
</dbReference>
<dbReference type="Pfam" id="PF02837">
    <property type="entry name" value="Glyco_hydro_2_N"/>
    <property type="match status" value="1"/>
</dbReference>
<dbReference type="InterPro" id="IPR040605">
    <property type="entry name" value="Glyco_hydro2_dom5"/>
</dbReference>
<evidence type="ECO:0000256" key="2">
    <source>
        <dbReference type="ARBA" id="ARBA00022801"/>
    </source>
</evidence>
<dbReference type="InterPro" id="IPR036156">
    <property type="entry name" value="Beta-gal/glucu_dom_sf"/>
</dbReference>